<dbReference type="Pfam" id="PF21948">
    <property type="entry name" value="LplA-B_cat"/>
    <property type="match status" value="1"/>
</dbReference>
<feature type="active site" description="Acyl-thioester intermediate" evidence="5">
    <location>
        <position position="169"/>
    </location>
</feature>
<dbReference type="EC" id="2.3.1.181" evidence="5 6"/>
<comment type="similarity">
    <text evidence="5 6">Belongs to the LipB family.</text>
</comment>
<dbReference type="HAMAP" id="MF_00013">
    <property type="entry name" value="LipB"/>
    <property type="match status" value="1"/>
</dbReference>
<dbReference type="SUPFAM" id="SSF55681">
    <property type="entry name" value="Class II aaRS and biotin synthetases"/>
    <property type="match status" value="1"/>
</dbReference>
<evidence type="ECO:0000256" key="1">
    <source>
        <dbReference type="ARBA" id="ARBA00004821"/>
    </source>
</evidence>
<proteinExistence type="inferred from homology"/>
<accession>A0ABM9NNG4</accession>
<organism evidence="8 9">
    <name type="scientific">Candidatus Providencia siddallii</name>
    <dbReference type="NCBI Taxonomy" id="1715285"/>
    <lineage>
        <taxon>Bacteria</taxon>
        <taxon>Pseudomonadati</taxon>
        <taxon>Pseudomonadota</taxon>
        <taxon>Gammaproteobacteria</taxon>
        <taxon>Enterobacterales</taxon>
        <taxon>Morganellaceae</taxon>
        <taxon>Providencia</taxon>
    </lineage>
</organism>
<comment type="function">
    <text evidence="4 5 6">Catalyzes the transfer of endogenously produced octanoic acid from octanoyl-acyl-carrier-protein onto the lipoyl domains of lipoate-dependent enzymes. Lipoyl-ACP can also act as a substrate although octanoyl-ACP is likely to be the physiological substrate.</text>
</comment>
<reference evidence="8" key="1">
    <citation type="submission" date="2024-04" db="EMBL/GenBank/DDBJ databases">
        <authorList>
            <person name="Manzano-Marin A."/>
            <person name="Manzano-Marin A."/>
            <person name="Alejandro Manzano Marin A."/>
        </authorList>
    </citation>
    <scope>NUCLEOTIDE SEQUENCE [LARGE SCALE GENOMIC DNA]</scope>
    <source>
        <strain evidence="8">TABTEA</strain>
    </source>
</reference>
<keyword evidence="2 5" id="KW-0808">Transferase</keyword>
<comment type="subcellular location">
    <subcellularLocation>
        <location evidence="5">Cytoplasm</location>
    </subcellularLocation>
</comment>
<evidence type="ECO:0000256" key="4">
    <source>
        <dbReference type="ARBA" id="ARBA00024732"/>
    </source>
</evidence>
<dbReference type="PROSITE" id="PS51733">
    <property type="entry name" value="BPL_LPL_CATALYTIC"/>
    <property type="match status" value="1"/>
</dbReference>
<evidence type="ECO:0000256" key="5">
    <source>
        <dbReference type="HAMAP-Rule" id="MF_00013"/>
    </source>
</evidence>
<keyword evidence="5" id="KW-0963">Cytoplasm</keyword>
<dbReference type="PANTHER" id="PTHR10993:SF7">
    <property type="entry name" value="LIPOYLTRANSFERASE 2, MITOCHONDRIAL-RELATED"/>
    <property type="match status" value="1"/>
</dbReference>
<evidence type="ECO:0000259" key="7">
    <source>
        <dbReference type="PROSITE" id="PS51733"/>
    </source>
</evidence>
<protein>
    <recommendedName>
        <fullName evidence="5 6">Octanoyltransferase</fullName>
        <ecNumber evidence="5 6">2.3.1.181</ecNumber>
    </recommendedName>
    <alternativeName>
        <fullName evidence="5">Lipoate-protein ligase B</fullName>
    </alternativeName>
    <alternativeName>
        <fullName evidence="5">Lipoyl/octanoyl transferase</fullName>
    </alternativeName>
    <alternativeName>
        <fullName evidence="5">Octanoyl-[acyl-carrier-protein]-protein N-octanoyltransferase</fullName>
    </alternativeName>
</protein>
<dbReference type="EMBL" id="OZ034688">
    <property type="protein sequence ID" value="CAL1329017.1"/>
    <property type="molecule type" value="Genomic_DNA"/>
</dbReference>
<dbReference type="NCBIfam" id="NF010922">
    <property type="entry name" value="PRK14342.1"/>
    <property type="match status" value="1"/>
</dbReference>
<dbReference type="Gene3D" id="3.30.930.10">
    <property type="entry name" value="Bira Bifunctional Protein, Domain 2"/>
    <property type="match status" value="1"/>
</dbReference>
<evidence type="ECO:0000256" key="2">
    <source>
        <dbReference type="ARBA" id="ARBA00022679"/>
    </source>
</evidence>
<evidence type="ECO:0000313" key="9">
    <source>
        <dbReference type="Proteomes" id="UP001497533"/>
    </source>
</evidence>
<dbReference type="GO" id="GO:0033819">
    <property type="term" value="F:lipoyl(octanoyl) transferase activity"/>
    <property type="evidence" value="ECO:0007669"/>
    <property type="project" value="UniProtKB-EC"/>
</dbReference>
<comment type="catalytic activity">
    <reaction evidence="5 6">
        <text>octanoyl-[ACP] + L-lysyl-[protein] = N(6)-octanoyl-L-lysyl-[protein] + holo-[ACP] + H(+)</text>
        <dbReference type="Rhea" id="RHEA:17665"/>
        <dbReference type="Rhea" id="RHEA-COMP:9636"/>
        <dbReference type="Rhea" id="RHEA-COMP:9685"/>
        <dbReference type="Rhea" id="RHEA-COMP:9752"/>
        <dbReference type="Rhea" id="RHEA-COMP:9928"/>
        <dbReference type="ChEBI" id="CHEBI:15378"/>
        <dbReference type="ChEBI" id="CHEBI:29969"/>
        <dbReference type="ChEBI" id="CHEBI:64479"/>
        <dbReference type="ChEBI" id="CHEBI:78463"/>
        <dbReference type="ChEBI" id="CHEBI:78809"/>
        <dbReference type="EC" id="2.3.1.181"/>
    </reaction>
</comment>
<comment type="miscellaneous">
    <text evidence="5">In the reaction, the free carboxyl group of octanoic acid is attached via an amide linkage to the epsilon-amino group of a specific lysine residue of lipoyl domains of lipoate-dependent enzymes.</text>
</comment>
<keyword evidence="3 5" id="KW-0012">Acyltransferase</keyword>
<dbReference type="InterPro" id="IPR020605">
    <property type="entry name" value="Octanoyltransferase_CS"/>
</dbReference>
<sequence length="219" mass="25504">MSNKNLIIRKLGVIPYQVILSSMHKFIKCRTIYTCDELWFLEHHCVFTQGKSSKPEHILKNENIPIVQSDRGGKTTYHGPGQQIIYVMLDIKRLGINIKELMNILENVIIETLKYFSIESHLISNAPGVYINGEKICSVGLRVRHGYTFHGIALNINMDLNPFNYIIPCGFNKLKMTQLSLFKPKILLSDVYPILIKYFYKKLSFYFCYDKKILLNFIF</sequence>
<dbReference type="RefSeq" id="WP_341765075.1">
    <property type="nucleotide sequence ID" value="NZ_OZ034688.1"/>
</dbReference>
<gene>
    <name evidence="5 8" type="primary">lipB</name>
    <name evidence="8" type="ORF">PRHACTZTBTEA_084</name>
</gene>
<dbReference type="CDD" id="cd16444">
    <property type="entry name" value="LipB"/>
    <property type="match status" value="1"/>
</dbReference>
<dbReference type="InterPro" id="IPR004143">
    <property type="entry name" value="BPL_LPL_catalytic"/>
</dbReference>
<evidence type="ECO:0000256" key="6">
    <source>
        <dbReference type="PIRNR" id="PIRNR016262"/>
    </source>
</evidence>
<dbReference type="PIRSF" id="PIRSF016262">
    <property type="entry name" value="LPLase"/>
    <property type="match status" value="1"/>
</dbReference>
<dbReference type="Proteomes" id="UP001497533">
    <property type="component" value="Chromosome"/>
</dbReference>
<dbReference type="PANTHER" id="PTHR10993">
    <property type="entry name" value="OCTANOYLTRANSFERASE"/>
    <property type="match status" value="1"/>
</dbReference>
<dbReference type="NCBIfam" id="TIGR00214">
    <property type="entry name" value="lipB"/>
    <property type="match status" value="1"/>
</dbReference>
<dbReference type="InterPro" id="IPR045864">
    <property type="entry name" value="aa-tRNA-synth_II/BPL/LPL"/>
</dbReference>
<name>A0ABM9NNG4_9GAMM</name>
<dbReference type="PROSITE" id="PS01313">
    <property type="entry name" value="LIPB"/>
    <property type="match status" value="1"/>
</dbReference>
<dbReference type="InterPro" id="IPR000544">
    <property type="entry name" value="Octanoyltransferase"/>
</dbReference>
<feature type="site" description="Lowers pKa of active site Cys" evidence="5">
    <location>
        <position position="135"/>
    </location>
</feature>
<feature type="binding site" evidence="5">
    <location>
        <begin position="151"/>
        <end position="153"/>
    </location>
    <ligand>
        <name>substrate</name>
    </ligand>
</feature>
<evidence type="ECO:0000313" key="8">
    <source>
        <dbReference type="EMBL" id="CAL1329017.1"/>
    </source>
</evidence>
<keyword evidence="9" id="KW-1185">Reference proteome</keyword>
<feature type="binding site" evidence="5">
    <location>
        <begin position="71"/>
        <end position="78"/>
    </location>
    <ligand>
        <name>substrate</name>
    </ligand>
</feature>
<feature type="binding site" evidence="5">
    <location>
        <begin position="138"/>
        <end position="140"/>
    </location>
    <ligand>
        <name>substrate</name>
    </ligand>
</feature>
<evidence type="ECO:0000256" key="3">
    <source>
        <dbReference type="ARBA" id="ARBA00023315"/>
    </source>
</evidence>
<feature type="domain" description="BPL/LPL catalytic" evidence="7">
    <location>
        <begin position="32"/>
        <end position="207"/>
    </location>
</feature>
<comment type="pathway">
    <text evidence="1 5 6">Protein modification; protein lipoylation via endogenous pathway; protein N(6)-(lipoyl)lysine from octanoyl-[acyl-carrier-protein]: step 1/2.</text>
</comment>